<dbReference type="PANTHER" id="PTHR13683">
    <property type="entry name" value="ASPARTYL PROTEASES"/>
    <property type="match status" value="1"/>
</dbReference>
<accession>A0A830C6F8</accession>
<dbReference type="PANTHER" id="PTHR13683:SF274">
    <property type="entry name" value="PROTEIN ASPARTIC PROTEASE IN GUARD CELL 1"/>
    <property type="match status" value="1"/>
</dbReference>
<evidence type="ECO:0000256" key="1">
    <source>
        <dbReference type="ARBA" id="ARBA00007447"/>
    </source>
</evidence>
<dbReference type="Gene3D" id="2.40.70.10">
    <property type="entry name" value="Acid Proteases"/>
    <property type="match status" value="2"/>
</dbReference>
<sequence length="309" mass="33333">MEFYMTIDSGSDVTWLQCNPCSHCYRQSDPIFNPSASSTYKPLLCNSRECESLQVSACRVDACIYQVTYGDGSYTLGNFATETISFGSSASVPNVALGCGHNNHGLFAGAAATSFSYCLVNRDSSSSSTLDFNSTQPADSVLAPLLSNPLINTFRYVDLIGISVGGRPVQIPPYLFEIGRDGRGGVIIDSGTAVTRFRTEVYDLFRGAFASMTRNLPLAPGFSLFDTCYDLSTMARVTVPTVSFQFAGGKTLPLPPTNYLIPVDNAGKFCFAFAGVLDSMSIIGNVQQQGMRVSYNLANKYIAFSPNKC</sequence>
<evidence type="ECO:0000259" key="6">
    <source>
        <dbReference type="PROSITE" id="PS51767"/>
    </source>
</evidence>
<evidence type="ECO:0000256" key="5">
    <source>
        <dbReference type="PIRSR" id="PIRSR601461-1"/>
    </source>
</evidence>
<reference evidence="7" key="1">
    <citation type="submission" date="2020-07" db="EMBL/GenBank/DDBJ databases">
        <title>Ethylene signaling mediates host invasion by parasitic plants.</title>
        <authorList>
            <person name="Yoshida S."/>
        </authorList>
    </citation>
    <scope>NUCLEOTIDE SEQUENCE</scope>
    <source>
        <strain evidence="7">Okayama</strain>
    </source>
</reference>
<dbReference type="OrthoDB" id="2747330at2759"/>
<keyword evidence="8" id="KW-1185">Reference proteome</keyword>
<name>A0A830C6F8_9LAMI</name>
<protein>
    <submittedName>
        <fullName evidence="7">Protein aspartic protease in guard cell 1</fullName>
    </submittedName>
</protein>
<dbReference type="InterPro" id="IPR033121">
    <property type="entry name" value="PEPTIDASE_A1"/>
</dbReference>
<organism evidence="7 8">
    <name type="scientific">Phtheirospermum japonicum</name>
    <dbReference type="NCBI Taxonomy" id="374723"/>
    <lineage>
        <taxon>Eukaryota</taxon>
        <taxon>Viridiplantae</taxon>
        <taxon>Streptophyta</taxon>
        <taxon>Embryophyta</taxon>
        <taxon>Tracheophyta</taxon>
        <taxon>Spermatophyta</taxon>
        <taxon>Magnoliopsida</taxon>
        <taxon>eudicotyledons</taxon>
        <taxon>Gunneridae</taxon>
        <taxon>Pentapetalae</taxon>
        <taxon>asterids</taxon>
        <taxon>lamiids</taxon>
        <taxon>Lamiales</taxon>
        <taxon>Orobanchaceae</taxon>
        <taxon>Orobanchaceae incertae sedis</taxon>
        <taxon>Phtheirospermum</taxon>
    </lineage>
</organism>
<evidence type="ECO:0000256" key="4">
    <source>
        <dbReference type="ARBA" id="ARBA00022801"/>
    </source>
</evidence>
<evidence type="ECO:0000313" key="7">
    <source>
        <dbReference type="EMBL" id="GFP96297.1"/>
    </source>
</evidence>
<dbReference type="GO" id="GO:0004190">
    <property type="term" value="F:aspartic-type endopeptidase activity"/>
    <property type="evidence" value="ECO:0007669"/>
    <property type="project" value="InterPro"/>
</dbReference>
<dbReference type="FunFam" id="2.40.70.10:FF:000010">
    <property type="entry name" value="Aspartyl protease family protein 2"/>
    <property type="match status" value="1"/>
</dbReference>
<comment type="similarity">
    <text evidence="1">Belongs to the peptidase A1 family.</text>
</comment>
<dbReference type="Pfam" id="PF14541">
    <property type="entry name" value="TAXi_C"/>
    <property type="match status" value="1"/>
</dbReference>
<feature type="active site" evidence="5">
    <location>
        <position position="8"/>
    </location>
</feature>
<dbReference type="SUPFAM" id="SSF50630">
    <property type="entry name" value="Acid proteases"/>
    <property type="match status" value="1"/>
</dbReference>
<dbReference type="InterPro" id="IPR032799">
    <property type="entry name" value="TAXi_C"/>
</dbReference>
<feature type="domain" description="Peptidase A1" evidence="6">
    <location>
        <begin position="1"/>
        <end position="305"/>
    </location>
</feature>
<evidence type="ECO:0000313" key="8">
    <source>
        <dbReference type="Proteomes" id="UP000653305"/>
    </source>
</evidence>
<feature type="active site" evidence="5">
    <location>
        <position position="189"/>
    </location>
</feature>
<dbReference type="AlphaFoldDB" id="A0A830C6F8"/>
<dbReference type="InterPro" id="IPR032861">
    <property type="entry name" value="TAXi_N"/>
</dbReference>
<dbReference type="EMBL" id="BMAC01000431">
    <property type="protein sequence ID" value="GFP96297.1"/>
    <property type="molecule type" value="Genomic_DNA"/>
</dbReference>
<dbReference type="GO" id="GO:0006508">
    <property type="term" value="P:proteolysis"/>
    <property type="evidence" value="ECO:0007669"/>
    <property type="project" value="UniProtKB-KW"/>
</dbReference>
<dbReference type="InterPro" id="IPR021109">
    <property type="entry name" value="Peptidase_aspartic_dom_sf"/>
</dbReference>
<dbReference type="Pfam" id="PF14543">
    <property type="entry name" value="TAXi_N"/>
    <property type="match status" value="1"/>
</dbReference>
<gene>
    <name evidence="7" type="ORF">PHJA_001773800</name>
</gene>
<proteinExistence type="inferred from homology"/>
<dbReference type="Proteomes" id="UP000653305">
    <property type="component" value="Unassembled WGS sequence"/>
</dbReference>
<comment type="caution">
    <text evidence="7">The sequence shown here is derived from an EMBL/GenBank/DDBJ whole genome shotgun (WGS) entry which is preliminary data.</text>
</comment>
<dbReference type="PROSITE" id="PS51767">
    <property type="entry name" value="PEPTIDASE_A1"/>
    <property type="match status" value="1"/>
</dbReference>
<evidence type="ECO:0000256" key="2">
    <source>
        <dbReference type="ARBA" id="ARBA00022670"/>
    </source>
</evidence>
<dbReference type="InterPro" id="IPR001461">
    <property type="entry name" value="Aspartic_peptidase_A1"/>
</dbReference>
<keyword evidence="3" id="KW-0732">Signal</keyword>
<keyword evidence="4" id="KW-0378">Hydrolase</keyword>
<keyword evidence="2 7" id="KW-0645">Protease</keyword>
<evidence type="ECO:0000256" key="3">
    <source>
        <dbReference type="ARBA" id="ARBA00022729"/>
    </source>
</evidence>